<dbReference type="InterPro" id="IPR019874">
    <property type="entry name" value="RF_methyltr_PrmC"/>
</dbReference>
<evidence type="ECO:0000259" key="7">
    <source>
        <dbReference type="Pfam" id="PF17827"/>
    </source>
</evidence>
<dbReference type="SUPFAM" id="SSF53335">
    <property type="entry name" value="S-adenosyl-L-methionine-dependent methyltransferases"/>
    <property type="match status" value="1"/>
</dbReference>
<sequence>MSKKVYEALQWASSFLVSARRDENAGELLLRHFTGMSRAQLFANVRDELAPGIWEVFEKAVGEHVKGVPVQYIIGTEEFYGRPFIVNEEVLIPRPETEELVYGALQRIKRLFSAEKPVIKLADIGTGSGAIAITMKLEEAELRVSGTNSTIKLGEMVSGTNSPIEPVLLVSGTDIAEASLAVARENAARLGTEVEFVQGDLLGPFIESGARFDVILSNPPYIPVGDMTTMSEIVTEHEPHRALFAGTDGLDFYRRFMEELPQVLEKRALVGFEIGAGQGEAVAELFQKAFANAKVEIVNDLNGKDRMVFAEIGFGA</sequence>
<evidence type="ECO:0000256" key="5">
    <source>
        <dbReference type="HAMAP-Rule" id="MF_02126"/>
    </source>
</evidence>
<dbReference type="InterPro" id="IPR004556">
    <property type="entry name" value="HemK-like"/>
</dbReference>
<dbReference type="EC" id="2.1.1.297" evidence="5"/>
<reference evidence="8 9" key="2">
    <citation type="submission" date="2020-04" db="EMBL/GenBank/DDBJ databases">
        <authorList>
            <person name="Fomenkov A."/>
            <person name="Anton B.P."/>
            <person name="Roberts R.J."/>
        </authorList>
    </citation>
    <scope>NUCLEOTIDE SEQUENCE [LARGE SCALE GENOMIC DNA]</scope>
    <source>
        <strain evidence="8 9">S2</strain>
    </source>
</reference>
<evidence type="ECO:0000313" key="9">
    <source>
        <dbReference type="Proteomes" id="UP000501868"/>
    </source>
</evidence>
<dbReference type="GO" id="GO:0003676">
    <property type="term" value="F:nucleic acid binding"/>
    <property type="evidence" value="ECO:0007669"/>
    <property type="project" value="InterPro"/>
</dbReference>
<dbReference type="InterPro" id="IPR029063">
    <property type="entry name" value="SAM-dependent_MTases_sf"/>
</dbReference>
<comment type="similarity">
    <text evidence="5">Belongs to the protein N5-glutamine methyltransferase family. PrmC subfamily.</text>
</comment>
<keyword evidence="2 5" id="KW-0808">Transferase</keyword>
<dbReference type="PROSITE" id="PS00092">
    <property type="entry name" value="N6_MTASE"/>
    <property type="match status" value="1"/>
</dbReference>
<feature type="domain" description="Methyltransferase small" evidence="6">
    <location>
        <begin position="168"/>
        <end position="224"/>
    </location>
</feature>
<dbReference type="Gene3D" id="3.40.50.150">
    <property type="entry name" value="Vaccinia Virus protein VP39"/>
    <property type="match status" value="1"/>
</dbReference>
<dbReference type="PANTHER" id="PTHR18895">
    <property type="entry name" value="HEMK METHYLTRANSFERASE"/>
    <property type="match status" value="1"/>
</dbReference>
<keyword evidence="3 5" id="KW-0949">S-adenosyl-L-methionine</keyword>
<evidence type="ECO:0000256" key="3">
    <source>
        <dbReference type="ARBA" id="ARBA00022691"/>
    </source>
</evidence>
<accession>A0A6H1NX72</accession>
<dbReference type="EMBL" id="CP051128">
    <property type="protein sequence ID" value="QIZ05797.1"/>
    <property type="molecule type" value="Genomic_DNA"/>
</dbReference>
<feature type="binding site" evidence="5">
    <location>
        <begin position="218"/>
        <end position="221"/>
    </location>
    <ligand>
        <name>substrate</name>
    </ligand>
</feature>
<comment type="function">
    <text evidence="5">Methylates the class 1 translation termination release factors RF1/PrfA and RF2/PrfB on the glutamine residue of the universally conserved GGQ motif.</text>
</comment>
<dbReference type="Proteomes" id="UP000501868">
    <property type="component" value="Chromosome"/>
</dbReference>
<feature type="binding site" evidence="5">
    <location>
        <position position="174"/>
    </location>
    <ligand>
        <name>S-adenosyl-L-methionine</name>
        <dbReference type="ChEBI" id="CHEBI:59789"/>
    </ligand>
</feature>
<name>A0A6H1NX72_PRIMG</name>
<dbReference type="Gene3D" id="1.10.8.10">
    <property type="entry name" value="DNA helicase RuvA subunit, C-terminal domain"/>
    <property type="match status" value="1"/>
</dbReference>
<feature type="domain" description="Release factor glutamine methyltransferase N-terminal" evidence="7">
    <location>
        <begin position="7"/>
        <end position="75"/>
    </location>
</feature>
<dbReference type="NCBIfam" id="TIGR00536">
    <property type="entry name" value="hemK_fam"/>
    <property type="match status" value="1"/>
</dbReference>
<organism evidence="8 9">
    <name type="scientific">Priestia megaterium</name>
    <name type="common">Bacillus megaterium</name>
    <dbReference type="NCBI Taxonomy" id="1404"/>
    <lineage>
        <taxon>Bacteria</taxon>
        <taxon>Bacillati</taxon>
        <taxon>Bacillota</taxon>
        <taxon>Bacilli</taxon>
        <taxon>Bacillales</taxon>
        <taxon>Bacillaceae</taxon>
        <taxon>Priestia</taxon>
    </lineage>
</organism>
<dbReference type="HAMAP" id="MF_02126">
    <property type="entry name" value="RF_methyltr_PrmC"/>
    <property type="match status" value="1"/>
</dbReference>
<dbReference type="AlphaFoldDB" id="A0A6H1NX72"/>
<evidence type="ECO:0000259" key="6">
    <source>
        <dbReference type="Pfam" id="PF05175"/>
    </source>
</evidence>
<evidence type="ECO:0000313" key="8">
    <source>
        <dbReference type="EMBL" id="QIZ05797.1"/>
    </source>
</evidence>
<dbReference type="Pfam" id="PF17827">
    <property type="entry name" value="PrmC_N"/>
    <property type="match status" value="1"/>
</dbReference>
<dbReference type="GO" id="GO:0032259">
    <property type="term" value="P:methylation"/>
    <property type="evidence" value="ECO:0007669"/>
    <property type="project" value="UniProtKB-KW"/>
</dbReference>
<feature type="binding site" evidence="5">
    <location>
        <position position="218"/>
    </location>
    <ligand>
        <name>S-adenosyl-L-methionine</name>
        <dbReference type="ChEBI" id="CHEBI:59789"/>
    </ligand>
</feature>
<keyword evidence="1 5" id="KW-0489">Methyltransferase</keyword>
<dbReference type="InterPro" id="IPR002052">
    <property type="entry name" value="DNA_methylase_N6_adenine_CS"/>
</dbReference>
<dbReference type="Pfam" id="PF05175">
    <property type="entry name" value="MTS"/>
    <property type="match status" value="1"/>
</dbReference>
<proteinExistence type="inferred from homology"/>
<evidence type="ECO:0000256" key="1">
    <source>
        <dbReference type="ARBA" id="ARBA00022603"/>
    </source>
</evidence>
<feature type="binding site" evidence="5">
    <location>
        <begin position="125"/>
        <end position="129"/>
    </location>
    <ligand>
        <name>S-adenosyl-L-methionine</name>
        <dbReference type="ChEBI" id="CHEBI:59789"/>
    </ligand>
</feature>
<comment type="caution">
    <text evidence="5">Lacks conserved residue(s) required for the propagation of feature annotation.</text>
</comment>
<dbReference type="InterPro" id="IPR007848">
    <property type="entry name" value="Small_mtfrase_dom"/>
</dbReference>
<gene>
    <name evidence="5 8" type="primary">prmC</name>
    <name evidence="8" type="ORF">HFZ78_02695</name>
</gene>
<protein>
    <recommendedName>
        <fullName evidence="5">Release factor glutamine methyltransferase</fullName>
        <shortName evidence="5">RF MTase</shortName>
        <ecNumber evidence="5">2.1.1.297</ecNumber>
    </recommendedName>
    <alternativeName>
        <fullName evidence="5">N5-glutamine methyltransferase PrmC</fullName>
    </alternativeName>
    <alternativeName>
        <fullName evidence="5">Protein-(glutamine-N5) MTase PrmC</fullName>
    </alternativeName>
    <alternativeName>
        <fullName evidence="5">Protein-glutamine N-methyltransferase PrmC</fullName>
    </alternativeName>
</protein>
<comment type="catalytic activity">
    <reaction evidence="4 5">
        <text>L-glutaminyl-[peptide chain release factor] + S-adenosyl-L-methionine = N(5)-methyl-L-glutaminyl-[peptide chain release factor] + S-adenosyl-L-homocysteine + H(+)</text>
        <dbReference type="Rhea" id="RHEA:42896"/>
        <dbReference type="Rhea" id="RHEA-COMP:10271"/>
        <dbReference type="Rhea" id="RHEA-COMP:10272"/>
        <dbReference type="ChEBI" id="CHEBI:15378"/>
        <dbReference type="ChEBI" id="CHEBI:30011"/>
        <dbReference type="ChEBI" id="CHEBI:57856"/>
        <dbReference type="ChEBI" id="CHEBI:59789"/>
        <dbReference type="ChEBI" id="CHEBI:61891"/>
        <dbReference type="EC" id="2.1.1.297"/>
    </reaction>
</comment>
<dbReference type="CDD" id="cd02440">
    <property type="entry name" value="AdoMet_MTases"/>
    <property type="match status" value="1"/>
</dbReference>
<evidence type="ECO:0000256" key="4">
    <source>
        <dbReference type="ARBA" id="ARBA00048391"/>
    </source>
</evidence>
<dbReference type="GO" id="GO:0102559">
    <property type="term" value="F:peptide chain release factor N(5)-glutamine methyltransferase activity"/>
    <property type="evidence" value="ECO:0007669"/>
    <property type="project" value="UniProtKB-EC"/>
</dbReference>
<evidence type="ECO:0000256" key="2">
    <source>
        <dbReference type="ARBA" id="ARBA00022679"/>
    </source>
</evidence>
<reference evidence="8 9" key="1">
    <citation type="submission" date="2020-04" db="EMBL/GenBank/DDBJ databases">
        <title>Genome-Wide Identification of 5-Methylcytosine Sites in Bacterial Genomes By High-Throughput Sequencing of MspJI Restriction Fragments.</title>
        <authorList>
            <person name="Wu V."/>
        </authorList>
    </citation>
    <scope>NUCLEOTIDE SEQUENCE [LARGE SCALE GENOMIC DNA]</scope>
    <source>
        <strain evidence="8 9">S2</strain>
    </source>
</reference>
<dbReference type="InterPro" id="IPR040758">
    <property type="entry name" value="PrmC_N"/>
</dbReference>
<dbReference type="InterPro" id="IPR050320">
    <property type="entry name" value="N5-glutamine_MTase"/>
</dbReference>
<dbReference type="NCBIfam" id="TIGR03534">
    <property type="entry name" value="RF_mod_PrmC"/>
    <property type="match status" value="1"/>
</dbReference>
<dbReference type="PANTHER" id="PTHR18895:SF74">
    <property type="entry name" value="MTRF1L RELEASE FACTOR GLUTAMINE METHYLTRANSFERASE"/>
    <property type="match status" value="1"/>
</dbReference>